<protein>
    <recommendedName>
        <fullName evidence="3">lipoate--protein ligase</fullName>
        <ecNumber evidence="3">6.3.1.20</ecNumber>
    </recommendedName>
</protein>
<dbReference type="SUPFAM" id="SSF55681">
    <property type="entry name" value="Class II aaRS and biotin synthetases"/>
    <property type="match status" value="1"/>
</dbReference>
<comment type="pathway">
    <text evidence="2">Protein modification; protein lipoylation via exogenous pathway; protein N(6)-(lipoyl)lysine from lipoate: step 1/2.</text>
</comment>
<dbReference type="GO" id="GO:0009249">
    <property type="term" value="P:protein lipoylation"/>
    <property type="evidence" value="ECO:0007669"/>
    <property type="project" value="InterPro"/>
</dbReference>
<dbReference type="Pfam" id="PF10437">
    <property type="entry name" value="Lip_prot_lig_C"/>
    <property type="match status" value="1"/>
</dbReference>
<dbReference type="Pfam" id="PF21948">
    <property type="entry name" value="LplA-B_cat"/>
    <property type="match status" value="1"/>
</dbReference>
<dbReference type="GO" id="GO:0016979">
    <property type="term" value="F:lipoate-protein ligase activity"/>
    <property type="evidence" value="ECO:0007669"/>
    <property type="project" value="UniProtKB-EC"/>
</dbReference>
<reference evidence="9 10" key="1">
    <citation type="journal article" date="2018" name="BMC Genomics">
        <title>Genes significantly associated with lineage II food isolates of Listeria monocytogenes.</title>
        <authorList>
            <person name="Pirone-Davies C."/>
            <person name="Chen Y."/>
            <person name="Pightling A."/>
            <person name="Ryan G."/>
            <person name="Wang Y."/>
            <person name="Yao K."/>
            <person name="Hoffmann M."/>
            <person name="Allard M.W."/>
        </authorList>
    </citation>
    <scope>NUCLEOTIDE SEQUENCE [LARGE SCALE GENOMIC DNA]</scope>
    <source>
        <strain evidence="9 10">PNUSAL000190</strain>
    </source>
</reference>
<dbReference type="Gene3D" id="3.60.21.10">
    <property type="match status" value="1"/>
</dbReference>
<keyword evidence="5" id="KW-0547">Nucleotide-binding</keyword>
<dbReference type="CDD" id="cd07385">
    <property type="entry name" value="MPP_YkuE_C"/>
    <property type="match status" value="1"/>
</dbReference>
<dbReference type="CDD" id="cd16443">
    <property type="entry name" value="LplA"/>
    <property type="match status" value="1"/>
</dbReference>
<dbReference type="PANTHER" id="PTHR12561">
    <property type="entry name" value="LIPOATE-PROTEIN LIGASE"/>
    <property type="match status" value="1"/>
</dbReference>
<dbReference type="Gene3D" id="3.30.390.50">
    <property type="entry name" value="CO dehydrogenase flavoprotein, C-terminal domain"/>
    <property type="match status" value="1"/>
</dbReference>
<keyword evidence="6" id="KW-0067">ATP-binding</keyword>
<dbReference type="AlphaFoldDB" id="A0AB37ND26"/>
<evidence type="ECO:0000256" key="6">
    <source>
        <dbReference type="ARBA" id="ARBA00022840"/>
    </source>
</evidence>
<dbReference type="InterPro" id="IPR045864">
    <property type="entry name" value="aa-tRNA-synth_II/BPL/LPL"/>
</dbReference>
<dbReference type="GO" id="GO:0017118">
    <property type="term" value="F:lipoyltransferase activity"/>
    <property type="evidence" value="ECO:0007669"/>
    <property type="project" value="TreeGrafter"/>
</dbReference>
<feature type="domain" description="BPL/LPL catalytic" evidence="8">
    <location>
        <begin position="320"/>
        <end position="507"/>
    </location>
</feature>
<evidence type="ECO:0000256" key="5">
    <source>
        <dbReference type="ARBA" id="ARBA00022741"/>
    </source>
</evidence>
<dbReference type="NCBIfam" id="TIGR00545">
    <property type="entry name" value="lipoyltrans"/>
    <property type="match status" value="1"/>
</dbReference>
<proteinExistence type="predicted"/>
<dbReference type="PANTHER" id="PTHR12561:SF3">
    <property type="entry name" value="LIPOYLTRANSFERASE 1, MITOCHONDRIAL"/>
    <property type="match status" value="1"/>
</dbReference>
<evidence type="ECO:0000256" key="7">
    <source>
        <dbReference type="ARBA" id="ARBA00048037"/>
    </source>
</evidence>
<evidence type="ECO:0000256" key="2">
    <source>
        <dbReference type="ARBA" id="ARBA00005124"/>
    </source>
</evidence>
<evidence type="ECO:0000256" key="4">
    <source>
        <dbReference type="ARBA" id="ARBA00022598"/>
    </source>
</evidence>
<dbReference type="SUPFAM" id="SSF82649">
    <property type="entry name" value="SufE/NifU"/>
    <property type="match status" value="1"/>
</dbReference>
<evidence type="ECO:0000313" key="10">
    <source>
        <dbReference type="Proteomes" id="UP000285054"/>
    </source>
</evidence>
<dbReference type="InterPro" id="IPR004562">
    <property type="entry name" value="LipoylTrfase_LipoateP_Ligase"/>
</dbReference>
<dbReference type="GO" id="GO:0005524">
    <property type="term" value="F:ATP binding"/>
    <property type="evidence" value="ECO:0007669"/>
    <property type="project" value="UniProtKB-KW"/>
</dbReference>
<dbReference type="Proteomes" id="UP000285054">
    <property type="component" value="Unassembled WGS sequence"/>
</dbReference>
<evidence type="ECO:0000256" key="1">
    <source>
        <dbReference type="ARBA" id="ARBA00005085"/>
    </source>
</evidence>
<keyword evidence="4 9" id="KW-0436">Ligase</keyword>
<dbReference type="SUPFAM" id="SSF56300">
    <property type="entry name" value="Metallo-dependent phosphatases"/>
    <property type="match status" value="1"/>
</dbReference>
<dbReference type="Pfam" id="PF00149">
    <property type="entry name" value="Metallophos"/>
    <property type="match status" value="1"/>
</dbReference>
<gene>
    <name evidence="9" type="primary">lplj_1</name>
    <name evidence="9" type="ORF">DYZ50_00063</name>
</gene>
<dbReference type="GO" id="GO:0005737">
    <property type="term" value="C:cytoplasm"/>
    <property type="evidence" value="ECO:0007669"/>
    <property type="project" value="TreeGrafter"/>
</dbReference>
<comment type="catalytic activity">
    <reaction evidence="7">
        <text>L-lysyl-[lipoyl-carrier protein] + (R)-lipoate + ATP = N(6)-[(R)-lipoyl]-L-lysyl-[lipoyl-carrier protein] + AMP + diphosphate + H(+)</text>
        <dbReference type="Rhea" id="RHEA:49288"/>
        <dbReference type="Rhea" id="RHEA-COMP:10500"/>
        <dbReference type="Rhea" id="RHEA-COMP:10502"/>
        <dbReference type="ChEBI" id="CHEBI:15378"/>
        <dbReference type="ChEBI" id="CHEBI:29969"/>
        <dbReference type="ChEBI" id="CHEBI:30616"/>
        <dbReference type="ChEBI" id="CHEBI:33019"/>
        <dbReference type="ChEBI" id="CHEBI:83088"/>
        <dbReference type="ChEBI" id="CHEBI:83099"/>
        <dbReference type="ChEBI" id="CHEBI:456215"/>
        <dbReference type="EC" id="6.3.1.20"/>
    </reaction>
</comment>
<dbReference type="FunFam" id="3.30.930.10:FF:000072">
    <property type="entry name" value="Lipoate--protein ligase"/>
    <property type="match status" value="1"/>
</dbReference>
<dbReference type="EMBL" id="QXKO01000001">
    <property type="protein sequence ID" value="RJZ24058.1"/>
    <property type="molecule type" value="Genomic_DNA"/>
</dbReference>
<sequence length="622" mass="70403">MKKTGWGILGAVAAFTGYAYWSTKHLTVTNYEIVSDKIPAEWDGATFIQLSDLHSASFGLYNNPLLSIVNELAPDAVFLTGDMIDGDESPYVAMAVVRKLAKEFPVFYVSGNHEGRSAFYEDFKADMEKHHVAVLENERYFLKKDGAAIMVAGVQDPRFVKENWAEKELPKEEWEEAALKEALDDATANLSSDYFTILLAHRPEFWPLYQAYPIDLVLSGHAHGGQFRLPLTEGLFAPGQGFMPKWTAGIHRAGGKALVVSRGLGNVTKLPRLFNDPEVIRITLKAKGGCLKKVIYLDNEDVLDQAYNFAMEEYALRSLDENETYFMFYRMKPTIIVGKNQNTLEEINHPFVKDHHIDVLRRLSGGGAVYNDEGNISFSMITKDDGNSFQNFAKFTEPVIRALRKLGVNAELSGRNDIEVNGKKISGNAQFATKGRLYSHGTLLFDVDLSMLEKALQVDPEKYLSKGVKSVRSRVTTIREHLAEDIDILTFKQILLESIFETKDIPRYTFTEADKQGIEKLRTERYRNWDWTYGKSPKATIKRKKRFPAGTIEFQVSLEKGQVKEATIYGDFFGTEDVAELAEKIIGCRFERKSIQNAWQEINAKDYFGGIEKEAILDMLFE</sequence>
<comment type="caution">
    <text evidence="9">The sequence shown here is derived from an EMBL/GenBank/DDBJ whole genome shotgun (WGS) entry which is preliminary data.</text>
</comment>
<evidence type="ECO:0000256" key="3">
    <source>
        <dbReference type="ARBA" id="ARBA00012367"/>
    </source>
</evidence>
<dbReference type="InterPro" id="IPR029052">
    <property type="entry name" value="Metallo-depent_PP-like"/>
</dbReference>
<dbReference type="Gene3D" id="3.30.930.10">
    <property type="entry name" value="Bira Bifunctional Protein, Domain 2"/>
    <property type="match status" value="1"/>
</dbReference>
<comment type="pathway">
    <text evidence="1">Protein modification; protein lipoylation via exogenous pathway; protein N(6)-(lipoyl)lysine from lipoate: step 2/2.</text>
</comment>
<evidence type="ECO:0000313" key="9">
    <source>
        <dbReference type="EMBL" id="RJZ24058.1"/>
    </source>
</evidence>
<dbReference type="EC" id="6.3.1.20" evidence="3"/>
<dbReference type="InterPro" id="IPR004143">
    <property type="entry name" value="BPL_LPL_catalytic"/>
</dbReference>
<dbReference type="GO" id="GO:0016787">
    <property type="term" value="F:hydrolase activity"/>
    <property type="evidence" value="ECO:0007669"/>
    <property type="project" value="InterPro"/>
</dbReference>
<dbReference type="PROSITE" id="PS51733">
    <property type="entry name" value="BPL_LPL_CATALYTIC"/>
    <property type="match status" value="1"/>
</dbReference>
<evidence type="ECO:0000259" key="8">
    <source>
        <dbReference type="PROSITE" id="PS51733"/>
    </source>
</evidence>
<name>A0AB37ND26_LISMN</name>
<accession>A0AB37ND26</accession>
<dbReference type="FunFam" id="3.60.21.10:FF:000235">
    <property type="entry name" value="Metallophosphoesterase"/>
    <property type="match status" value="1"/>
</dbReference>
<organism evidence="9 10">
    <name type="scientific">Listeria monocytogenes</name>
    <dbReference type="NCBI Taxonomy" id="1639"/>
    <lineage>
        <taxon>Bacteria</taxon>
        <taxon>Bacillati</taxon>
        <taxon>Bacillota</taxon>
        <taxon>Bacilli</taxon>
        <taxon>Bacillales</taxon>
        <taxon>Listeriaceae</taxon>
        <taxon>Listeria</taxon>
    </lineage>
</organism>
<dbReference type="InterPro" id="IPR019491">
    <property type="entry name" value="Lipoate_protein_ligase_C"/>
</dbReference>
<dbReference type="InterPro" id="IPR004843">
    <property type="entry name" value="Calcineurin-like_PHP"/>
</dbReference>